<dbReference type="EMBL" id="MU006238">
    <property type="protein sequence ID" value="KAF2821007.1"/>
    <property type="molecule type" value="Genomic_DNA"/>
</dbReference>
<evidence type="ECO:0000256" key="2">
    <source>
        <dbReference type="ARBA" id="ARBA00022723"/>
    </source>
</evidence>
<sequence>MVACAQCRQRKVRCHGGSSSCEACARLGFQCSLGRSSTPTASNDNSSSAPRKRGSRACEKCRAQRSRCSGDSPICHRCQRLNLTCQYTLSVRQYRAKGLHSSRIRNLAPEIGTEIWQSGTMSAAQSTSSAASVAFISPLVSELTRVHRYLEIDSSTIRQHIDAYFEYVYPVPVFSFLHRADFLSQYVSDTLCSALLLLVCAISSRFLPPFGSRPSAAKSWIERAETMLFQRLGKWTVEDLKALMLLTAYCSHSQHSAKASSYLALAVRTAIFLKLHKENHVLPFIEQECRRRLLWCMFTVDRFQAGGVTEYIVLPSTFIHVQLPCPEHNFQIDLAVQSPHLRDHAEAKADLPILNFLLRIFDVRNRILQYTKALLDACKSPEQSLLEFRALEAELEAVYCSLPADLLFNTRAFQLRAFSPERTTFISLHLYYHHCHCELYRILNPGYREALPQAVIQSTSADVVAYAQSKCLQHATAIGDIIATTNDLVRTIPYTSDPSCFVILYQASCAILYACHRDSPVYTMSADTARQYFTVFIRTLAKLLQYFPKFAVFVNDIRNMMRSIEVPGAPLPAQKASTEVDFRARPISSEENSDEETAMAQVIQRSQHDNTSTNISVHVMPDEQLSANLPSDSDYALETYFQYPDYGIEDPMEATNQDLLWDWTKALESGFSL</sequence>
<dbReference type="GO" id="GO:0000981">
    <property type="term" value="F:DNA-binding transcription factor activity, RNA polymerase II-specific"/>
    <property type="evidence" value="ECO:0007669"/>
    <property type="project" value="InterPro"/>
</dbReference>
<dbReference type="Gene3D" id="4.10.240.10">
    <property type="entry name" value="Zn(2)-C6 fungal-type DNA-binding domain"/>
    <property type="match status" value="2"/>
</dbReference>
<comment type="subcellular location">
    <subcellularLocation>
        <location evidence="1">Nucleus</location>
    </subcellularLocation>
</comment>
<dbReference type="SMART" id="SM00906">
    <property type="entry name" value="Fungal_trans"/>
    <property type="match status" value="1"/>
</dbReference>
<evidence type="ECO:0000256" key="3">
    <source>
        <dbReference type="ARBA" id="ARBA00023015"/>
    </source>
</evidence>
<dbReference type="GO" id="GO:0005634">
    <property type="term" value="C:nucleus"/>
    <property type="evidence" value="ECO:0007669"/>
    <property type="project" value="UniProtKB-SubCell"/>
</dbReference>
<keyword evidence="4" id="KW-0804">Transcription</keyword>
<dbReference type="InterPro" id="IPR007219">
    <property type="entry name" value="XnlR_reg_dom"/>
</dbReference>
<reference evidence="7" key="1">
    <citation type="journal article" date="2020" name="Stud. Mycol.">
        <title>101 Dothideomycetes genomes: a test case for predicting lifestyles and emergence of pathogens.</title>
        <authorList>
            <person name="Haridas S."/>
            <person name="Albert R."/>
            <person name="Binder M."/>
            <person name="Bloem J."/>
            <person name="Labutti K."/>
            <person name="Salamov A."/>
            <person name="Andreopoulos B."/>
            <person name="Baker S."/>
            <person name="Barry K."/>
            <person name="Bills G."/>
            <person name="Bluhm B."/>
            <person name="Cannon C."/>
            <person name="Castanera R."/>
            <person name="Culley D."/>
            <person name="Daum C."/>
            <person name="Ezra D."/>
            <person name="Gonzalez J."/>
            <person name="Henrissat B."/>
            <person name="Kuo A."/>
            <person name="Liang C."/>
            <person name="Lipzen A."/>
            <person name="Lutzoni F."/>
            <person name="Magnuson J."/>
            <person name="Mondo S."/>
            <person name="Nolan M."/>
            <person name="Ohm R."/>
            <person name="Pangilinan J."/>
            <person name="Park H.-J."/>
            <person name="Ramirez L."/>
            <person name="Alfaro M."/>
            <person name="Sun H."/>
            <person name="Tritt A."/>
            <person name="Yoshinaga Y."/>
            <person name="Zwiers L.-H."/>
            <person name="Turgeon B."/>
            <person name="Goodwin S."/>
            <person name="Spatafora J."/>
            <person name="Crous P."/>
            <person name="Grigoriev I."/>
        </authorList>
    </citation>
    <scope>NUCLEOTIDE SEQUENCE</scope>
    <source>
        <strain evidence="7">CBS 113818</strain>
    </source>
</reference>
<dbReference type="SUPFAM" id="SSF57701">
    <property type="entry name" value="Zn2/Cys6 DNA-binding domain"/>
    <property type="match status" value="2"/>
</dbReference>
<feature type="domain" description="Zn(2)-C6 fungal-type" evidence="6">
    <location>
        <begin position="57"/>
        <end position="87"/>
    </location>
</feature>
<evidence type="ECO:0000256" key="1">
    <source>
        <dbReference type="ARBA" id="ARBA00004123"/>
    </source>
</evidence>
<evidence type="ECO:0000256" key="4">
    <source>
        <dbReference type="ARBA" id="ARBA00023163"/>
    </source>
</evidence>
<protein>
    <recommendedName>
        <fullName evidence="6">Zn(2)-C6 fungal-type domain-containing protein</fullName>
    </recommendedName>
</protein>
<evidence type="ECO:0000313" key="7">
    <source>
        <dbReference type="EMBL" id="KAF2821007.1"/>
    </source>
</evidence>
<dbReference type="InterPro" id="IPR036864">
    <property type="entry name" value="Zn2-C6_fun-type_DNA-bd_sf"/>
</dbReference>
<keyword evidence="3" id="KW-0805">Transcription regulation</keyword>
<organism evidence="7 8">
    <name type="scientific">Ophiobolus disseminans</name>
    <dbReference type="NCBI Taxonomy" id="1469910"/>
    <lineage>
        <taxon>Eukaryota</taxon>
        <taxon>Fungi</taxon>
        <taxon>Dikarya</taxon>
        <taxon>Ascomycota</taxon>
        <taxon>Pezizomycotina</taxon>
        <taxon>Dothideomycetes</taxon>
        <taxon>Pleosporomycetidae</taxon>
        <taxon>Pleosporales</taxon>
        <taxon>Pleosporineae</taxon>
        <taxon>Phaeosphaeriaceae</taxon>
        <taxon>Ophiobolus</taxon>
    </lineage>
</organism>
<evidence type="ECO:0000259" key="6">
    <source>
        <dbReference type="PROSITE" id="PS50048"/>
    </source>
</evidence>
<proteinExistence type="predicted"/>
<dbReference type="AlphaFoldDB" id="A0A6A6ZL92"/>
<accession>A0A6A6ZL92</accession>
<gene>
    <name evidence="7" type="ORF">CC86DRAFT_470803</name>
</gene>
<dbReference type="InterPro" id="IPR001138">
    <property type="entry name" value="Zn2Cys6_DnaBD"/>
</dbReference>
<dbReference type="GO" id="GO:0003677">
    <property type="term" value="F:DNA binding"/>
    <property type="evidence" value="ECO:0007669"/>
    <property type="project" value="InterPro"/>
</dbReference>
<evidence type="ECO:0000313" key="8">
    <source>
        <dbReference type="Proteomes" id="UP000799424"/>
    </source>
</evidence>
<dbReference type="PROSITE" id="PS00463">
    <property type="entry name" value="ZN2_CY6_FUNGAL_1"/>
    <property type="match status" value="2"/>
</dbReference>
<dbReference type="PANTHER" id="PTHR47338">
    <property type="entry name" value="ZN(II)2CYS6 TRANSCRIPTION FACTOR (EUROFUNG)-RELATED"/>
    <property type="match status" value="1"/>
</dbReference>
<keyword evidence="2" id="KW-0479">Metal-binding</keyword>
<dbReference type="GO" id="GO:0008270">
    <property type="term" value="F:zinc ion binding"/>
    <property type="evidence" value="ECO:0007669"/>
    <property type="project" value="InterPro"/>
</dbReference>
<feature type="domain" description="Zn(2)-C6 fungal-type" evidence="6">
    <location>
        <begin position="3"/>
        <end position="33"/>
    </location>
</feature>
<dbReference type="InterPro" id="IPR050815">
    <property type="entry name" value="TF_fung"/>
</dbReference>
<dbReference type="CDD" id="cd12148">
    <property type="entry name" value="fungal_TF_MHR"/>
    <property type="match status" value="1"/>
</dbReference>
<dbReference type="Proteomes" id="UP000799424">
    <property type="component" value="Unassembled WGS sequence"/>
</dbReference>
<name>A0A6A6ZL92_9PLEO</name>
<dbReference type="Pfam" id="PF04082">
    <property type="entry name" value="Fungal_trans"/>
    <property type="match status" value="1"/>
</dbReference>
<dbReference type="GO" id="GO:0006351">
    <property type="term" value="P:DNA-templated transcription"/>
    <property type="evidence" value="ECO:0007669"/>
    <property type="project" value="InterPro"/>
</dbReference>
<dbReference type="SMART" id="SM00066">
    <property type="entry name" value="GAL4"/>
    <property type="match status" value="2"/>
</dbReference>
<dbReference type="PROSITE" id="PS50048">
    <property type="entry name" value="ZN2_CY6_FUNGAL_2"/>
    <property type="match status" value="2"/>
</dbReference>
<evidence type="ECO:0000256" key="5">
    <source>
        <dbReference type="ARBA" id="ARBA00023242"/>
    </source>
</evidence>
<dbReference type="OrthoDB" id="103349at2759"/>
<keyword evidence="5" id="KW-0539">Nucleus</keyword>
<dbReference type="CDD" id="cd00067">
    <property type="entry name" value="GAL4"/>
    <property type="match status" value="2"/>
</dbReference>
<keyword evidence="8" id="KW-1185">Reference proteome</keyword>
<dbReference type="Pfam" id="PF00172">
    <property type="entry name" value="Zn_clus"/>
    <property type="match status" value="2"/>
</dbReference>
<dbReference type="PANTHER" id="PTHR47338:SF7">
    <property type="entry name" value="ZN(II)2CYS6 TRANSCRIPTION FACTOR (EUROFUNG)"/>
    <property type="match status" value="1"/>
</dbReference>